<comment type="caution">
    <text evidence="2">The sequence shown here is derived from an EMBL/GenBank/DDBJ whole genome shotgun (WGS) entry which is preliminary data.</text>
</comment>
<dbReference type="EMBL" id="JBHUEY010000001">
    <property type="protein sequence ID" value="MFD1783836.1"/>
    <property type="molecule type" value="Genomic_DNA"/>
</dbReference>
<accession>A0ABW4N1P9</accession>
<evidence type="ECO:0000313" key="3">
    <source>
        <dbReference type="Proteomes" id="UP001597237"/>
    </source>
</evidence>
<reference evidence="3" key="1">
    <citation type="journal article" date="2019" name="Int. J. Syst. Evol. Microbiol.">
        <title>The Global Catalogue of Microorganisms (GCM) 10K type strain sequencing project: providing services to taxonomists for standard genome sequencing and annotation.</title>
        <authorList>
            <consortium name="The Broad Institute Genomics Platform"/>
            <consortium name="The Broad Institute Genome Sequencing Center for Infectious Disease"/>
            <person name="Wu L."/>
            <person name="Ma J."/>
        </authorList>
    </citation>
    <scope>NUCLEOTIDE SEQUENCE [LARGE SCALE GENOMIC DNA]</scope>
    <source>
        <strain evidence="3">DFY28</strain>
    </source>
</reference>
<feature type="chain" id="PRO_5047108894" description="Lipoprotein" evidence="1">
    <location>
        <begin position="26"/>
        <end position="255"/>
    </location>
</feature>
<dbReference type="PROSITE" id="PS51257">
    <property type="entry name" value="PROKAR_LIPOPROTEIN"/>
    <property type="match status" value="1"/>
</dbReference>
<proteinExistence type="predicted"/>
<keyword evidence="1" id="KW-0732">Signal</keyword>
<keyword evidence="3" id="KW-1185">Reference proteome</keyword>
<dbReference type="Proteomes" id="UP001597237">
    <property type="component" value="Unassembled WGS sequence"/>
</dbReference>
<evidence type="ECO:0000256" key="1">
    <source>
        <dbReference type="SAM" id="SignalP"/>
    </source>
</evidence>
<evidence type="ECO:0008006" key="4">
    <source>
        <dbReference type="Google" id="ProtNLM"/>
    </source>
</evidence>
<dbReference type="RefSeq" id="WP_377282972.1">
    <property type="nucleotide sequence ID" value="NZ_JBHRSI010000008.1"/>
</dbReference>
<protein>
    <recommendedName>
        <fullName evidence="4">Lipoprotein</fullName>
    </recommendedName>
</protein>
<name>A0ABW4N1P9_9CAUL</name>
<sequence length="255" mass="25037">MTVLRPKLWTSLSAAVLLSAGVAACGGEAGEAGGAGKAAAVGEGGEAAEKGAQAVGEGGEAAEQGAAQAYGAIPAESKAALQLAHLKGFFLIAQEQKDGPEAAAALAGQGMLEVFDKDPDAFRAAGVDEAVLRKAAQSGAAADLNAAIANLDAAAAKAGGDPAEVVKGLVSVAEGIYRGVIMEGVVDPIEYQHSLGSILAAQSVAAKAGDNPKLSAAKAELDKLAAMWTGATAPETPTPAQQVSAQASRVQLALS</sequence>
<organism evidence="2 3">
    <name type="scientific">Phenylobacterium terrae</name>
    <dbReference type="NCBI Taxonomy" id="2665495"/>
    <lineage>
        <taxon>Bacteria</taxon>
        <taxon>Pseudomonadati</taxon>
        <taxon>Pseudomonadota</taxon>
        <taxon>Alphaproteobacteria</taxon>
        <taxon>Caulobacterales</taxon>
        <taxon>Caulobacteraceae</taxon>
        <taxon>Phenylobacterium</taxon>
    </lineage>
</organism>
<gene>
    <name evidence="2" type="ORF">ACFSC0_10565</name>
</gene>
<feature type="signal peptide" evidence="1">
    <location>
        <begin position="1"/>
        <end position="25"/>
    </location>
</feature>
<evidence type="ECO:0000313" key="2">
    <source>
        <dbReference type="EMBL" id="MFD1783836.1"/>
    </source>
</evidence>